<dbReference type="InterPro" id="IPR045339">
    <property type="entry name" value="DUF6534"/>
</dbReference>
<dbReference type="EMBL" id="JARIHO010000036">
    <property type="protein sequence ID" value="KAJ7330957.1"/>
    <property type="molecule type" value="Genomic_DNA"/>
</dbReference>
<sequence length="318" mass="35526">MATLDNTFGVLYQTVVISAALYGAGSLQAWYYFRKYPSDLCWMKFLVAFVIVCDTCQQALTTASVYSYLVTNFGNPAIRHHLFNTLIIQIFFKDLIAVPVQLFYAHRVYRLSDGNWIISGFLAMLSLGTCAAYFVKSIEALPLSAIAELASLKTLTIACNIAAAVTNVLISVFLVYHLYILKRGDSRTDDIINRLIAFAFNTGLPTSLCSVAACIAMTVAPQTFIYMFWTIIQGRFYTNSLLVTLNTRNYVRSVIAPSTEPETELTESVRYPSTLLYSTYRPEESNALSVRIDARGVARSEEDFIQAQSKSKQSAVRQ</sequence>
<keyword evidence="1" id="KW-0812">Transmembrane</keyword>
<dbReference type="AlphaFoldDB" id="A0AAD6ZNH1"/>
<feature type="transmembrane region" description="Helical" evidence="1">
    <location>
        <begin position="191"/>
        <end position="218"/>
    </location>
</feature>
<feature type="transmembrane region" description="Helical" evidence="1">
    <location>
        <begin position="12"/>
        <end position="33"/>
    </location>
</feature>
<dbReference type="Proteomes" id="UP001218218">
    <property type="component" value="Unassembled WGS sequence"/>
</dbReference>
<dbReference type="PANTHER" id="PTHR40465">
    <property type="entry name" value="CHROMOSOME 1, WHOLE GENOME SHOTGUN SEQUENCE"/>
    <property type="match status" value="1"/>
</dbReference>
<reference evidence="3" key="1">
    <citation type="submission" date="2023-03" db="EMBL/GenBank/DDBJ databases">
        <title>Massive genome expansion in bonnet fungi (Mycena s.s.) driven by repeated elements and novel gene families across ecological guilds.</title>
        <authorList>
            <consortium name="Lawrence Berkeley National Laboratory"/>
            <person name="Harder C.B."/>
            <person name="Miyauchi S."/>
            <person name="Viragh M."/>
            <person name="Kuo A."/>
            <person name="Thoen E."/>
            <person name="Andreopoulos B."/>
            <person name="Lu D."/>
            <person name="Skrede I."/>
            <person name="Drula E."/>
            <person name="Henrissat B."/>
            <person name="Morin E."/>
            <person name="Kohler A."/>
            <person name="Barry K."/>
            <person name="LaButti K."/>
            <person name="Morin E."/>
            <person name="Salamov A."/>
            <person name="Lipzen A."/>
            <person name="Mereny Z."/>
            <person name="Hegedus B."/>
            <person name="Baldrian P."/>
            <person name="Stursova M."/>
            <person name="Weitz H."/>
            <person name="Taylor A."/>
            <person name="Grigoriev I.V."/>
            <person name="Nagy L.G."/>
            <person name="Martin F."/>
            <person name="Kauserud H."/>
        </authorList>
    </citation>
    <scope>NUCLEOTIDE SEQUENCE</scope>
    <source>
        <strain evidence="3">CBHHK002</strain>
    </source>
</reference>
<comment type="caution">
    <text evidence="3">The sequence shown here is derived from an EMBL/GenBank/DDBJ whole genome shotgun (WGS) entry which is preliminary data.</text>
</comment>
<dbReference type="Pfam" id="PF20152">
    <property type="entry name" value="DUF6534"/>
    <property type="match status" value="1"/>
</dbReference>
<feature type="transmembrane region" description="Helical" evidence="1">
    <location>
        <begin position="116"/>
        <end position="135"/>
    </location>
</feature>
<feature type="transmembrane region" description="Helical" evidence="1">
    <location>
        <begin position="45"/>
        <end position="69"/>
    </location>
</feature>
<name>A0AAD6ZNH1_9AGAR</name>
<evidence type="ECO:0000256" key="1">
    <source>
        <dbReference type="SAM" id="Phobius"/>
    </source>
</evidence>
<proteinExistence type="predicted"/>
<feature type="transmembrane region" description="Helical" evidence="1">
    <location>
        <begin position="155"/>
        <end position="179"/>
    </location>
</feature>
<feature type="domain" description="DUF6534" evidence="2">
    <location>
        <begin position="163"/>
        <end position="250"/>
    </location>
</feature>
<protein>
    <recommendedName>
        <fullName evidence="2">DUF6534 domain-containing protein</fullName>
    </recommendedName>
</protein>
<dbReference type="PANTHER" id="PTHR40465:SF1">
    <property type="entry name" value="DUF6534 DOMAIN-CONTAINING PROTEIN"/>
    <property type="match status" value="1"/>
</dbReference>
<evidence type="ECO:0000313" key="4">
    <source>
        <dbReference type="Proteomes" id="UP001218218"/>
    </source>
</evidence>
<feature type="transmembrane region" description="Helical" evidence="1">
    <location>
        <begin position="224"/>
        <end position="245"/>
    </location>
</feature>
<organism evidence="3 4">
    <name type="scientific">Mycena albidolilacea</name>
    <dbReference type="NCBI Taxonomy" id="1033008"/>
    <lineage>
        <taxon>Eukaryota</taxon>
        <taxon>Fungi</taxon>
        <taxon>Dikarya</taxon>
        <taxon>Basidiomycota</taxon>
        <taxon>Agaricomycotina</taxon>
        <taxon>Agaricomycetes</taxon>
        <taxon>Agaricomycetidae</taxon>
        <taxon>Agaricales</taxon>
        <taxon>Marasmiineae</taxon>
        <taxon>Mycenaceae</taxon>
        <taxon>Mycena</taxon>
    </lineage>
</organism>
<keyword evidence="1" id="KW-0472">Membrane</keyword>
<feature type="transmembrane region" description="Helical" evidence="1">
    <location>
        <begin position="81"/>
        <end position="104"/>
    </location>
</feature>
<accession>A0AAD6ZNH1</accession>
<evidence type="ECO:0000313" key="3">
    <source>
        <dbReference type="EMBL" id="KAJ7330957.1"/>
    </source>
</evidence>
<keyword evidence="4" id="KW-1185">Reference proteome</keyword>
<evidence type="ECO:0000259" key="2">
    <source>
        <dbReference type="Pfam" id="PF20152"/>
    </source>
</evidence>
<keyword evidence="1" id="KW-1133">Transmembrane helix</keyword>
<gene>
    <name evidence="3" type="ORF">DFH08DRAFT_882051</name>
</gene>